<reference evidence="2 3" key="1">
    <citation type="submission" date="2017-12" db="EMBL/GenBank/DDBJ databases">
        <title>Sequencing, de novo assembly and annotation of complete genome of a new Thraustochytrid species, strain FCC1311.</title>
        <authorList>
            <person name="Sedici K."/>
            <person name="Godart F."/>
            <person name="Aiese Cigliano R."/>
            <person name="Sanseverino W."/>
            <person name="Barakat M."/>
            <person name="Ortet P."/>
            <person name="Marechal E."/>
            <person name="Cagnac O."/>
            <person name="Amato A."/>
        </authorList>
    </citation>
    <scope>NUCLEOTIDE SEQUENCE [LARGE SCALE GENOMIC DNA]</scope>
</reference>
<dbReference type="InParanoid" id="A0A2R5GUL5"/>
<feature type="region of interest" description="Disordered" evidence="1">
    <location>
        <begin position="389"/>
        <end position="416"/>
    </location>
</feature>
<dbReference type="OrthoDB" id="46175at2759"/>
<evidence type="ECO:0000313" key="3">
    <source>
        <dbReference type="Proteomes" id="UP000241890"/>
    </source>
</evidence>
<comment type="caution">
    <text evidence="2">The sequence shown here is derived from an EMBL/GenBank/DDBJ whole genome shotgun (WGS) entry which is preliminary data.</text>
</comment>
<accession>A0A2R5GUL5</accession>
<dbReference type="AlphaFoldDB" id="A0A2R5GUL5"/>
<organism evidence="2 3">
    <name type="scientific">Hondaea fermentalgiana</name>
    <dbReference type="NCBI Taxonomy" id="2315210"/>
    <lineage>
        <taxon>Eukaryota</taxon>
        <taxon>Sar</taxon>
        <taxon>Stramenopiles</taxon>
        <taxon>Bigyra</taxon>
        <taxon>Labyrinthulomycetes</taxon>
        <taxon>Thraustochytrida</taxon>
        <taxon>Thraustochytriidae</taxon>
        <taxon>Hondaea</taxon>
    </lineage>
</organism>
<gene>
    <name evidence="2" type="ORF">FCC1311_096712</name>
</gene>
<evidence type="ECO:0000313" key="2">
    <source>
        <dbReference type="EMBL" id="GBG33448.1"/>
    </source>
</evidence>
<name>A0A2R5GUL5_9STRA</name>
<proteinExistence type="predicted"/>
<feature type="compositionally biased region" description="Acidic residues" evidence="1">
    <location>
        <begin position="394"/>
        <end position="404"/>
    </location>
</feature>
<dbReference type="Proteomes" id="UP000241890">
    <property type="component" value="Unassembled WGS sequence"/>
</dbReference>
<dbReference type="EMBL" id="BEYU01000155">
    <property type="protein sequence ID" value="GBG33448.1"/>
    <property type="molecule type" value="Genomic_DNA"/>
</dbReference>
<dbReference type="SUPFAM" id="SSF53335">
    <property type="entry name" value="S-adenosyl-L-methionine-dependent methyltransferases"/>
    <property type="match status" value="1"/>
</dbReference>
<keyword evidence="3" id="KW-1185">Reference proteome</keyword>
<protein>
    <submittedName>
        <fullName evidence="2">Uncharacterized protein</fullName>
    </submittedName>
</protein>
<sequence>MLQSTARTLLRFCARGRSERAQFVVDSLVSPTVYKFVDMAVLPQRGRGGASGLATLEKIVLPVLQPGSRDAVDLHEVETNIRFRSWVRNAYLEQRFGNSPALRQATQRFFHQLPAVPTLREMDEIFGTGSWDRHPEESEDALQRKLVKAYETDPQSCAHWDLETILEAIGCCVAGMNEFNVYCERHFVYEFLTKDYINALWRHLQKRCDKVHAETGKTEITILELGAGTGQLTWLLERAFNKSRMSKSAQKARSYTCKFVATDTGTWSTRHQRGAVQELQNVERASYTSALASFSPDIVLCSWMPLGEDWTQAMRETSSVQEYILIGETDDGCCGHPWKTWGVHVHRSNDPMFAKNRANLANANPDRSVDLFHWLGRDRRPQIASAAAVSNADADADSDDDILDPEPGTLQPPYEADGFQRQNLSLSDLQLSRYDRAHYAANSHTVSFTRQAHDLAKEA</sequence>
<evidence type="ECO:0000256" key="1">
    <source>
        <dbReference type="SAM" id="MobiDB-lite"/>
    </source>
</evidence>
<dbReference type="InterPro" id="IPR029063">
    <property type="entry name" value="SAM-dependent_MTases_sf"/>
</dbReference>